<evidence type="ECO:0000313" key="4">
    <source>
        <dbReference type="Proteomes" id="UP000280417"/>
    </source>
</evidence>
<evidence type="ECO:0000313" key="3">
    <source>
        <dbReference type="EMBL" id="RLE14707.1"/>
    </source>
</evidence>
<dbReference type="Proteomes" id="UP000280417">
    <property type="component" value="Unassembled WGS sequence"/>
</dbReference>
<evidence type="ECO:0000256" key="2">
    <source>
        <dbReference type="SAM" id="MobiDB-lite"/>
    </source>
</evidence>
<keyword evidence="3" id="KW-0547">Nucleotide-binding</keyword>
<dbReference type="AlphaFoldDB" id="A0A662DJL3"/>
<gene>
    <name evidence="3" type="ORF">DRJ04_01840</name>
</gene>
<protein>
    <submittedName>
        <fullName evidence="3">ATP-binding protein</fullName>
    </submittedName>
</protein>
<feature type="compositionally biased region" description="Basic and acidic residues" evidence="2">
    <location>
        <begin position="125"/>
        <end position="139"/>
    </location>
</feature>
<reference evidence="3 4" key="1">
    <citation type="submission" date="2018-06" db="EMBL/GenBank/DDBJ databases">
        <title>Extensive metabolic versatility and redundancy in microbially diverse, dynamic hydrothermal sediments.</title>
        <authorList>
            <person name="Dombrowski N."/>
            <person name="Teske A."/>
            <person name="Baker B.J."/>
        </authorList>
    </citation>
    <scope>NUCLEOTIDE SEQUENCE [LARGE SCALE GENOMIC DNA]</scope>
    <source>
        <strain evidence="3">B3_G15</strain>
    </source>
</reference>
<comment type="caution">
    <text evidence="3">The sequence shown here is derived from an EMBL/GenBank/DDBJ whole genome shotgun (WGS) entry which is preliminary data.</text>
</comment>
<evidence type="ECO:0000256" key="1">
    <source>
        <dbReference type="SAM" id="Coils"/>
    </source>
</evidence>
<keyword evidence="3" id="KW-0067">ATP-binding</keyword>
<feature type="non-terminal residue" evidence="3">
    <location>
        <position position="1"/>
    </location>
</feature>
<feature type="region of interest" description="Disordered" evidence="2">
    <location>
        <begin position="106"/>
        <end position="152"/>
    </location>
</feature>
<feature type="compositionally biased region" description="Basic residues" evidence="2">
    <location>
        <begin position="140"/>
        <end position="149"/>
    </location>
</feature>
<proteinExistence type="predicted"/>
<organism evidence="3 4">
    <name type="scientific">Aerophobetes bacterium</name>
    <dbReference type="NCBI Taxonomy" id="2030807"/>
    <lineage>
        <taxon>Bacteria</taxon>
        <taxon>Candidatus Aerophobota</taxon>
    </lineage>
</organism>
<feature type="coiled-coil region" evidence="1">
    <location>
        <begin position="34"/>
        <end position="77"/>
    </location>
</feature>
<keyword evidence="1" id="KW-0175">Coiled coil</keyword>
<dbReference type="EMBL" id="QMQA01000032">
    <property type="protein sequence ID" value="RLE14707.1"/>
    <property type="molecule type" value="Genomic_DNA"/>
</dbReference>
<name>A0A662DJL3_UNCAE</name>
<dbReference type="GO" id="GO:0005524">
    <property type="term" value="F:ATP binding"/>
    <property type="evidence" value="ECO:0007669"/>
    <property type="project" value="UniProtKB-KW"/>
</dbReference>
<accession>A0A662DJL3</accession>
<sequence length="253" mass="29024">IAKKIYGVVNADFLPITSDRTGFIVDSPEYRAFREAMRNVVARVKEEIKILSDEKQNRKVNRRLKEAMRRVEDALIHNPELCPLNLTPIGEEEGEESGVLRKKIEISGEKEKEEQMSGQAESIEEGERIDEIERGGEKKKPQKKRKKPSIKPLTTTALVRELKATRFGVTCVIDHFGEDGPECFTQGTVIHINRDHPVYKEASKNRSSYVMHLARLLTQEISLLTNPSDPHLAYERQSRLMRDAFRKPFKGKE</sequence>
<feature type="compositionally biased region" description="Basic and acidic residues" evidence="2">
    <location>
        <begin position="106"/>
        <end position="115"/>
    </location>
</feature>